<protein>
    <submittedName>
        <fullName evidence="2">Glycerophosphodiester phosphodiesterase</fullName>
        <ecNumber evidence="2">3.1.4.46</ecNumber>
    </submittedName>
</protein>
<evidence type="ECO:0000313" key="3">
    <source>
        <dbReference type="Proteomes" id="UP001204621"/>
    </source>
</evidence>
<dbReference type="EC" id="3.1.4.46" evidence="2"/>
<dbReference type="Pfam" id="PF03009">
    <property type="entry name" value="GDPD"/>
    <property type="match status" value="1"/>
</dbReference>
<dbReference type="PROSITE" id="PS51704">
    <property type="entry name" value="GP_PDE"/>
    <property type="match status" value="1"/>
</dbReference>
<dbReference type="PANTHER" id="PTHR46211">
    <property type="entry name" value="GLYCEROPHOSPHORYL DIESTER PHOSPHODIESTERASE"/>
    <property type="match status" value="1"/>
</dbReference>
<dbReference type="GO" id="GO:0008889">
    <property type="term" value="F:glycerophosphodiester phosphodiesterase activity"/>
    <property type="evidence" value="ECO:0007669"/>
    <property type="project" value="UniProtKB-EC"/>
</dbReference>
<dbReference type="SUPFAM" id="SSF51695">
    <property type="entry name" value="PLC-like phosphodiesterases"/>
    <property type="match status" value="1"/>
</dbReference>
<dbReference type="InterPro" id="IPR017946">
    <property type="entry name" value="PLC-like_Pdiesterase_TIM-brl"/>
</dbReference>
<dbReference type="InterPro" id="IPR030395">
    <property type="entry name" value="GP_PDE_dom"/>
</dbReference>
<reference evidence="2 3" key="1">
    <citation type="submission" date="2022-08" db="EMBL/GenBank/DDBJ databases">
        <title>Reclassification of Massilia species as members of the genera Telluria, Duganella, Pseudoduganella, Mokoshia gen. nov. and Zemynaea gen. nov. using orthogonal and non-orthogonal genome-based approaches.</title>
        <authorList>
            <person name="Bowman J.P."/>
        </authorList>
    </citation>
    <scope>NUCLEOTIDE SEQUENCE [LARGE SCALE GENOMIC DNA]</scope>
    <source>
        <strain evidence="2 3">JCM 31606</strain>
    </source>
</reference>
<name>A0ABT2CZ23_9BURK</name>
<gene>
    <name evidence="2" type="primary">ugpQ</name>
    <name evidence="2" type="ORF">NX778_14300</name>
</gene>
<dbReference type="CDD" id="cd08562">
    <property type="entry name" value="GDPD_EcUgpQ_like"/>
    <property type="match status" value="1"/>
</dbReference>
<evidence type="ECO:0000313" key="2">
    <source>
        <dbReference type="EMBL" id="MCS0659238.1"/>
    </source>
</evidence>
<feature type="domain" description="GP-PDE" evidence="1">
    <location>
        <begin position="6"/>
        <end position="244"/>
    </location>
</feature>
<dbReference type="Gene3D" id="3.20.20.190">
    <property type="entry name" value="Phosphatidylinositol (PI) phosphodiesterase"/>
    <property type="match status" value="1"/>
</dbReference>
<keyword evidence="2" id="KW-0378">Hydrolase</keyword>
<accession>A0ABT2CZ23</accession>
<dbReference type="PROSITE" id="PS50007">
    <property type="entry name" value="PIPLC_X_DOMAIN"/>
    <property type="match status" value="1"/>
</dbReference>
<proteinExistence type="predicted"/>
<sequence length="245" mass="26865">MWRYPATVLAHRGGGTLAPENTLAGVREGMARGFRAIEYDVMLARDGVPVVMHDPYLGRTVVGSGHVFDYDARELAAMDAGAWFGRQFAGEPVPLFVEFAQFCKAHGVWMNIEIKPAPGFDVQTGEVVAKIAAAMFAGEAWQPLLSSFSHEALKAALAVAPAVPRAYLFDELPPDWESRAREVDAVAIHANQRHLTQEQARAVKSAGFGLFCYTVNTAERARELLIWGIDAFCTDRIDLIGANFR</sequence>
<comment type="caution">
    <text evidence="2">The sequence shown here is derived from an EMBL/GenBank/DDBJ whole genome shotgun (WGS) entry which is preliminary data.</text>
</comment>
<dbReference type="RefSeq" id="WP_258812421.1">
    <property type="nucleotide sequence ID" value="NZ_JANUGU010000004.1"/>
</dbReference>
<dbReference type="PANTHER" id="PTHR46211:SF1">
    <property type="entry name" value="GLYCEROPHOSPHODIESTER PHOSPHODIESTERASE, CYTOPLASMIC"/>
    <property type="match status" value="1"/>
</dbReference>
<dbReference type="Proteomes" id="UP001204621">
    <property type="component" value="Unassembled WGS sequence"/>
</dbReference>
<dbReference type="NCBIfam" id="NF006989">
    <property type="entry name" value="PRK09454.1"/>
    <property type="match status" value="1"/>
</dbReference>
<keyword evidence="3" id="KW-1185">Reference proteome</keyword>
<evidence type="ECO:0000259" key="1">
    <source>
        <dbReference type="PROSITE" id="PS51704"/>
    </source>
</evidence>
<dbReference type="EMBL" id="JANUGU010000004">
    <property type="protein sequence ID" value="MCS0659238.1"/>
    <property type="molecule type" value="Genomic_DNA"/>
</dbReference>
<organism evidence="2 3">
    <name type="scientific">Massilia terrae</name>
    <dbReference type="NCBI Taxonomy" id="1811224"/>
    <lineage>
        <taxon>Bacteria</taxon>
        <taxon>Pseudomonadati</taxon>
        <taxon>Pseudomonadota</taxon>
        <taxon>Betaproteobacteria</taxon>
        <taxon>Burkholderiales</taxon>
        <taxon>Oxalobacteraceae</taxon>
        <taxon>Telluria group</taxon>
        <taxon>Massilia</taxon>
    </lineage>
</organism>